<dbReference type="InterPro" id="IPR015946">
    <property type="entry name" value="KH_dom-like_a/b"/>
</dbReference>
<accession>A0A9X2MIF9</accession>
<evidence type="ECO:0000313" key="2">
    <source>
        <dbReference type="Proteomes" id="UP001142078"/>
    </source>
</evidence>
<dbReference type="PANTHER" id="PTHR34352">
    <property type="entry name" value="PROTEIN YHFA"/>
    <property type="match status" value="1"/>
</dbReference>
<dbReference type="EMBL" id="JANJZL010000004">
    <property type="protein sequence ID" value="MCR2044126.1"/>
    <property type="molecule type" value="Genomic_DNA"/>
</dbReference>
<organism evidence="1 2">
    <name type="scientific">Anaerosalibacter massiliensis</name>
    <dbReference type="NCBI Taxonomy" id="1347392"/>
    <lineage>
        <taxon>Bacteria</taxon>
        <taxon>Bacillati</taxon>
        <taxon>Bacillota</taxon>
        <taxon>Tissierellia</taxon>
        <taxon>Tissierellales</taxon>
        <taxon>Sporanaerobacteraceae</taxon>
        <taxon>Anaerosalibacter</taxon>
    </lineage>
</organism>
<proteinExistence type="predicted"/>
<dbReference type="SUPFAM" id="SSF82784">
    <property type="entry name" value="OsmC-like"/>
    <property type="match status" value="1"/>
</dbReference>
<dbReference type="Proteomes" id="UP001142078">
    <property type="component" value="Unassembled WGS sequence"/>
</dbReference>
<dbReference type="OrthoDB" id="9804010at2"/>
<dbReference type="AlphaFoldDB" id="A0A9X2MIF9"/>
<reference evidence="1" key="1">
    <citation type="submission" date="2022-07" db="EMBL/GenBank/DDBJ databases">
        <title>Enhanced cultured diversity of the mouse gut microbiota enables custom-made synthetic communities.</title>
        <authorList>
            <person name="Afrizal A."/>
        </authorList>
    </citation>
    <scope>NUCLEOTIDE SEQUENCE</scope>
    <source>
        <strain evidence="1">DSM 29482</strain>
    </source>
</reference>
<dbReference type="InterPro" id="IPR003718">
    <property type="entry name" value="OsmC/Ohr_fam"/>
</dbReference>
<evidence type="ECO:0000313" key="1">
    <source>
        <dbReference type="EMBL" id="MCR2044126.1"/>
    </source>
</evidence>
<protein>
    <submittedName>
        <fullName evidence="1">OsmC family protein</fullName>
    </submittedName>
</protein>
<comment type="caution">
    <text evidence="1">The sequence shown here is derived from an EMBL/GenBank/DDBJ whole genome shotgun (WGS) entry which is preliminary data.</text>
</comment>
<keyword evidence="2" id="KW-1185">Reference proteome</keyword>
<dbReference type="RefSeq" id="WP_042682878.1">
    <property type="nucleotide sequence ID" value="NZ_CABKTM010000049.1"/>
</dbReference>
<name>A0A9X2MIF9_9FIRM</name>
<dbReference type="InterPro" id="IPR036102">
    <property type="entry name" value="OsmC/Ohrsf"/>
</dbReference>
<dbReference type="Pfam" id="PF02566">
    <property type="entry name" value="OsmC"/>
    <property type="match status" value="1"/>
</dbReference>
<gene>
    <name evidence="1" type="ORF">NSA23_08340</name>
</gene>
<dbReference type="Gene3D" id="3.30.300.20">
    <property type="match status" value="1"/>
</dbReference>
<dbReference type="PANTHER" id="PTHR34352:SF1">
    <property type="entry name" value="PROTEIN YHFA"/>
    <property type="match status" value="1"/>
</dbReference>
<sequence>MNKKKINAKLKGNMAFEMNLDGHTFITDASKDIGGNDFGPRPKQLLLAGLIGCTGIDIMSILRKMKVELDDFNIEVETNNTEEHPKVYENIHLTFKFKGKDLPRKKIERAVYLSQEKYCGVTAMLEKATPVTYNIIYEE</sequence>